<protein>
    <submittedName>
        <fullName evidence="1">Uncharacterized protein</fullName>
    </submittedName>
</protein>
<gene>
    <name evidence="1" type="ORF">PoB_000003400</name>
</gene>
<sequence length="90" mass="9958">MSLIGREADNCYTTVTSGWLWRNCSEMSCAICLDLCLTYCPTGWCQSRSVSDVWPVGLGVNRPSLASLVPLSEPCAYHHSLLALQWMLST</sequence>
<reference evidence="1 2" key="1">
    <citation type="journal article" date="2021" name="Elife">
        <title>Chloroplast acquisition without the gene transfer in kleptoplastic sea slugs, Plakobranchus ocellatus.</title>
        <authorList>
            <person name="Maeda T."/>
            <person name="Takahashi S."/>
            <person name="Yoshida T."/>
            <person name="Shimamura S."/>
            <person name="Takaki Y."/>
            <person name="Nagai Y."/>
            <person name="Toyoda A."/>
            <person name="Suzuki Y."/>
            <person name="Arimoto A."/>
            <person name="Ishii H."/>
            <person name="Satoh N."/>
            <person name="Nishiyama T."/>
            <person name="Hasebe M."/>
            <person name="Maruyama T."/>
            <person name="Minagawa J."/>
            <person name="Obokata J."/>
            <person name="Shigenobu S."/>
        </authorList>
    </citation>
    <scope>NUCLEOTIDE SEQUENCE [LARGE SCALE GENOMIC DNA]</scope>
</reference>
<accession>A0AAV3XPC9</accession>
<organism evidence="1 2">
    <name type="scientific">Plakobranchus ocellatus</name>
    <dbReference type="NCBI Taxonomy" id="259542"/>
    <lineage>
        <taxon>Eukaryota</taxon>
        <taxon>Metazoa</taxon>
        <taxon>Spiralia</taxon>
        <taxon>Lophotrochozoa</taxon>
        <taxon>Mollusca</taxon>
        <taxon>Gastropoda</taxon>
        <taxon>Heterobranchia</taxon>
        <taxon>Euthyneura</taxon>
        <taxon>Panpulmonata</taxon>
        <taxon>Sacoglossa</taxon>
        <taxon>Placobranchoidea</taxon>
        <taxon>Plakobranchidae</taxon>
        <taxon>Plakobranchus</taxon>
    </lineage>
</organism>
<proteinExistence type="predicted"/>
<dbReference type="Proteomes" id="UP000735302">
    <property type="component" value="Unassembled WGS sequence"/>
</dbReference>
<comment type="caution">
    <text evidence="1">The sequence shown here is derived from an EMBL/GenBank/DDBJ whole genome shotgun (WGS) entry which is preliminary data.</text>
</comment>
<keyword evidence="2" id="KW-1185">Reference proteome</keyword>
<evidence type="ECO:0000313" key="1">
    <source>
        <dbReference type="EMBL" id="GFN73528.1"/>
    </source>
</evidence>
<evidence type="ECO:0000313" key="2">
    <source>
        <dbReference type="Proteomes" id="UP000735302"/>
    </source>
</evidence>
<name>A0AAV3XPC9_9GAST</name>
<dbReference type="EMBL" id="BLXT01000008">
    <property type="protein sequence ID" value="GFN73528.1"/>
    <property type="molecule type" value="Genomic_DNA"/>
</dbReference>
<dbReference type="AlphaFoldDB" id="A0AAV3XPC9"/>